<organism evidence="1 2">
    <name type="scientific">Smallanthus sonchifolius</name>
    <dbReference type="NCBI Taxonomy" id="185202"/>
    <lineage>
        <taxon>Eukaryota</taxon>
        <taxon>Viridiplantae</taxon>
        <taxon>Streptophyta</taxon>
        <taxon>Embryophyta</taxon>
        <taxon>Tracheophyta</taxon>
        <taxon>Spermatophyta</taxon>
        <taxon>Magnoliopsida</taxon>
        <taxon>eudicotyledons</taxon>
        <taxon>Gunneridae</taxon>
        <taxon>Pentapetalae</taxon>
        <taxon>asterids</taxon>
        <taxon>campanulids</taxon>
        <taxon>Asterales</taxon>
        <taxon>Asteraceae</taxon>
        <taxon>Asteroideae</taxon>
        <taxon>Heliantheae alliance</taxon>
        <taxon>Millerieae</taxon>
        <taxon>Smallanthus</taxon>
    </lineage>
</organism>
<protein>
    <submittedName>
        <fullName evidence="1">Uncharacterized protein</fullName>
    </submittedName>
</protein>
<name>A0ACB9HXA0_9ASTR</name>
<sequence>MCLFLLWHLNVSNYMIDKTSIKTVDFESLHNSNVIHAYSTVSLFPSFSFPSSHRSYHQIRSFNAHPLNPESVKFSNNTFDINFPQVNRLFGLLIVVRSLLILA</sequence>
<dbReference type="Proteomes" id="UP001056120">
    <property type="component" value="Linkage Group LG10"/>
</dbReference>
<comment type="caution">
    <text evidence="1">The sequence shown here is derived from an EMBL/GenBank/DDBJ whole genome shotgun (WGS) entry which is preliminary data.</text>
</comment>
<proteinExistence type="predicted"/>
<evidence type="ECO:0000313" key="1">
    <source>
        <dbReference type="EMBL" id="KAI3800588.1"/>
    </source>
</evidence>
<keyword evidence="2" id="KW-1185">Reference proteome</keyword>
<accession>A0ACB9HXA0</accession>
<reference evidence="1 2" key="2">
    <citation type="journal article" date="2022" name="Mol. Ecol. Resour.">
        <title>The genomes of chicory, endive, great burdock and yacon provide insights into Asteraceae paleo-polyploidization history and plant inulin production.</title>
        <authorList>
            <person name="Fan W."/>
            <person name="Wang S."/>
            <person name="Wang H."/>
            <person name="Wang A."/>
            <person name="Jiang F."/>
            <person name="Liu H."/>
            <person name="Zhao H."/>
            <person name="Xu D."/>
            <person name="Zhang Y."/>
        </authorList>
    </citation>
    <scope>NUCLEOTIDE SEQUENCE [LARGE SCALE GENOMIC DNA]</scope>
    <source>
        <strain evidence="2">cv. Yunnan</strain>
        <tissue evidence="1">Leaves</tissue>
    </source>
</reference>
<gene>
    <name evidence="1" type="ORF">L1987_28680</name>
</gene>
<evidence type="ECO:0000313" key="2">
    <source>
        <dbReference type="Proteomes" id="UP001056120"/>
    </source>
</evidence>
<reference evidence="2" key="1">
    <citation type="journal article" date="2022" name="Mol. Ecol. Resour.">
        <title>The genomes of chicory, endive, great burdock and yacon provide insights into Asteraceae palaeo-polyploidization history and plant inulin production.</title>
        <authorList>
            <person name="Fan W."/>
            <person name="Wang S."/>
            <person name="Wang H."/>
            <person name="Wang A."/>
            <person name="Jiang F."/>
            <person name="Liu H."/>
            <person name="Zhao H."/>
            <person name="Xu D."/>
            <person name="Zhang Y."/>
        </authorList>
    </citation>
    <scope>NUCLEOTIDE SEQUENCE [LARGE SCALE GENOMIC DNA]</scope>
    <source>
        <strain evidence="2">cv. Yunnan</strain>
    </source>
</reference>
<dbReference type="EMBL" id="CM042027">
    <property type="protein sequence ID" value="KAI3800588.1"/>
    <property type="molecule type" value="Genomic_DNA"/>
</dbReference>